<dbReference type="PROSITE" id="PS50805">
    <property type="entry name" value="KRAB"/>
    <property type="match status" value="1"/>
</dbReference>
<sequence>MVSVQRPDLGSVWTLCPFPPYPSGRSCPAPGAQIFIRAAGISGTGPLWPRAAWFGGASWACVRANAFPNPRCPLRSGLYVRFWVCVSICESVWLLNLTVQIEGSVSFEDISLDFTWDEWQDLDAAQRTLYRDVMLENYSSLMFLGKSVL</sequence>
<dbReference type="PANTHER" id="PTHR23232:SF151">
    <property type="entry name" value="EXPRESSED SEQUENCE AW146154-RELATED"/>
    <property type="match status" value="1"/>
</dbReference>
<evidence type="ECO:0000313" key="3">
    <source>
        <dbReference type="Proteomes" id="UP001488838"/>
    </source>
</evidence>
<dbReference type="AlphaFoldDB" id="A0AAW0I0W2"/>
<organism evidence="2 3">
    <name type="scientific">Myodes glareolus</name>
    <name type="common">Bank vole</name>
    <name type="synonym">Clethrionomys glareolus</name>
    <dbReference type="NCBI Taxonomy" id="447135"/>
    <lineage>
        <taxon>Eukaryota</taxon>
        <taxon>Metazoa</taxon>
        <taxon>Chordata</taxon>
        <taxon>Craniata</taxon>
        <taxon>Vertebrata</taxon>
        <taxon>Euteleostomi</taxon>
        <taxon>Mammalia</taxon>
        <taxon>Eutheria</taxon>
        <taxon>Euarchontoglires</taxon>
        <taxon>Glires</taxon>
        <taxon>Rodentia</taxon>
        <taxon>Myomorpha</taxon>
        <taxon>Muroidea</taxon>
        <taxon>Cricetidae</taxon>
        <taxon>Arvicolinae</taxon>
        <taxon>Myodes</taxon>
    </lineage>
</organism>
<dbReference type="Proteomes" id="UP001488838">
    <property type="component" value="Unassembled WGS sequence"/>
</dbReference>
<dbReference type="GO" id="GO:0006355">
    <property type="term" value="P:regulation of DNA-templated transcription"/>
    <property type="evidence" value="ECO:0007669"/>
    <property type="project" value="InterPro"/>
</dbReference>
<accession>A0AAW0I0W2</accession>
<protein>
    <recommendedName>
        <fullName evidence="1">KRAB domain-containing protein</fullName>
    </recommendedName>
</protein>
<dbReference type="InterPro" id="IPR036051">
    <property type="entry name" value="KRAB_dom_sf"/>
</dbReference>
<reference evidence="2 3" key="1">
    <citation type="journal article" date="2023" name="bioRxiv">
        <title>Conserved and derived expression patterns and positive selection on dental genes reveal complex evolutionary context of ever-growing rodent molars.</title>
        <authorList>
            <person name="Calamari Z.T."/>
            <person name="Song A."/>
            <person name="Cohen E."/>
            <person name="Akter M."/>
            <person name="Roy R.D."/>
            <person name="Hallikas O."/>
            <person name="Christensen M.M."/>
            <person name="Li P."/>
            <person name="Marangoni P."/>
            <person name="Jernvall J."/>
            <person name="Klein O.D."/>
        </authorList>
    </citation>
    <scope>NUCLEOTIDE SEQUENCE [LARGE SCALE GENOMIC DNA]</scope>
    <source>
        <strain evidence="2">V071</strain>
    </source>
</reference>
<evidence type="ECO:0000259" key="1">
    <source>
        <dbReference type="PROSITE" id="PS50805"/>
    </source>
</evidence>
<dbReference type="SUPFAM" id="SSF109640">
    <property type="entry name" value="KRAB domain (Kruppel-associated box)"/>
    <property type="match status" value="1"/>
</dbReference>
<dbReference type="PANTHER" id="PTHR23232">
    <property type="entry name" value="KRAB DOMAIN C2H2 ZINC FINGER"/>
    <property type="match status" value="1"/>
</dbReference>
<dbReference type="Pfam" id="PF01352">
    <property type="entry name" value="KRAB"/>
    <property type="match status" value="1"/>
</dbReference>
<dbReference type="InterPro" id="IPR050169">
    <property type="entry name" value="Krueppel_C2H2_ZnF"/>
</dbReference>
<comment type="caution">
    <text evidence="2">The sequence shown here is derived from an EMBL/GenBank/DDBJ whole genome shotgun (WGS) entry which is preliminary data.</text>
</comment>
<dbReference type="SMART" id="SM00349">
    <property type="entry name" value="KRAB"/>
    <property type="match status" value="1"/>
</dbReference>
<keyword evidence="3" id="KW-1185">Reference proteome</keyword>
<dbReference type="EMBL" id="JBBHLL010000255">
    <property type="protein sequence ID" value="KAK7807949.1"/>
    <property type="molecule type" value="Genomic_DNA"/>
</dbReference>
<dbReference type="Gene3D" id="6.10.140.140">
    <property type="match status" value="1"/>
</dbReference>
<feature type="domain" description="KRAB" evidence="1">
    <location>
        <begin position="105"/>
        <end position="149"/>
    </location>
</feature>
<proteinExistence type="predicted"/>
<dbReference type="InterPro" id="IPR001909">
    <property type="entry name" value="KRAB"/>
</dbReference>
<name>A0AAW0I0W2_MYOGA</name>
<gene>
    <name evidence="2" type="ORF">U0070_000912</name>
</gene>
<dbReference type="CDD" id="cd07765">
    <property type="entry name" value="KRAB_A-box"/>
    <property type="match status" value="1"/>
</dbReference>
<evidence type="ECO:0000313" key="2">
    <source>
        <dbReference type="EMBL" id="KAK7807949.1"/>
    </source>
</evidence>